<evidence type="ECO:0000313" key="5">
    <source>
        <dbReference type="Proteomes" id="UP000241848"/>
    </source>
</evidence>
<dbReference type="InterPro" id="IPR033875">
    <property type="entry name" value="FlhG"/>
</dbReference>
<dbReference type="InterPro" id="IPR027417">
    <property type="entry name" value="P-loop_NTPase"/>
</dbReference>
<dbReference type="PANTHER" id="PTHR43384:SF4">
    <property type="entry name" value="CELLULOSE BIOSYNTHESIS PROTEIN BCSQ-RELATED"/>
    <property type="match status" value="1"/>
</dbReference>
<proteinExistence type="predicted"/>
<evidence type="ECO:0000256" key="3">
    <source>
        <dbReference type="PIRSR" id="PIRSR003092-1"/>
    </source>
</evidence>
<dbReference type="CDD" id="cd02038">
    <property type="entry name" value="FlhG-like"/>
    <property type="match status" value="1"/>
</dbReference>
<dbReference type="GO" id="GO:0016887">
    <property type="term" value="F:ATP hydrolysis activity"/>
    <property type="evidence" value="ECO:0007669"/>
    <property type="project" value="TreeGrafter"/>
</dbReference>
<dbReference type="PIRSF" id="PIRSF003092">
    <property type="entry name" value="MinD"/>
    <property type="match status" value="1"/>
</dbReference>
<dbReference type="Pfam" id="PF10609">
    <property type="entry name" value="ParA"/>
    <property type="match status" value="1"/>
</dbReference>
<evidence type="ECO:0000313" key="4">
    <source>
        <dbReference type="EMBL" id="PSR23363.1"/>
    </source>
</evidence>
<name>A0A2T2WMB2_9FIRM</name>
<dbReference type="GO" id="GO:0051782">
    <property type="term" value="P:negative regulation of cell division"/>
    <property type="evidence" value="ECO:0007669"/>
    <property type="project" value="TreeGrafter"/>
</dbReference>
<organism evidence="4 5">
    <name type="scientific">Sulfobacillus acidophilus</name>
    <dbReference type="NCBI Taxonomy" id="53633"/>
    <lineage>
        <taxon>Bacteria</taxon>
        <taxon>Bacillati</taxon>
        <taxon>Bacillota</taxon>
        <taxon>Clostridia</taxon>
        <taxon>Eubacteriales</taxon>
        <taxon>Clostridiales Family XVII. Incertae Sedis</taxon>
        <taxon>Sulfobacillus</taxon>
    </lineage>
</organism>
<dbReference type="Gene3D" id="3.40.50.300">
    <property type="entry name" value="P-loop containing nucleotide triphosphate hydrolases"/>
    <property type="match status" value="1"/>
</dbReference>
<accession>A0A2T2WMB2</accession>
<dbReference type="GO" id="GO:0005524">
    <property type="term" value="F:ATP binding"/>
    <property type="evidence" value="ECO:0007669"/>
    <property type="project" value="UniProtKB-KW"/>
</dbReference>
<evidence type="ECO:0000256" key="2">
    <source>
        <dbReference type="ARBA" id="ARBA00022840"/>
    </source>
</evidence>
<dbReference type="InterPro" id="IPR033756">
    <property type="entry name" value="YlxH/NBP35"/>
</dbReference>
<dbReference type="InterPro" id="IPR050625">
    <property type="entry name" value="ParA/MinD_ATPase"/>
</dbReference>
<dbReference type="GO" id="GO:0009898">
    <property type="term" value="C:cytoplasmic side of plasma membrane"/>
    <property type="evidence" value="ECO:0007669"/>
    <property type="project" value="TreeGrafter"/>
</dbReference>
<sequence length="303" mass="33036">MANQGDVLRSWVRTKADQTTREVLKQRLTGTRVLTVTSGKGGVGKSTLVLNVSLALAERGQRIIILDADLGLANINIMLGNEPVYTLWDVVEQRVSLRDILVTGPSGVRIIPGGSGITELARLDAVAIAHIIDAFQELEGECDWLIIDTSAGISDNVLAFVLAADEALVVTNPEPTALADAYGLIKAVWEQDGKVALRLVMNRAQTREQGNRLGTRLSDLAEKALGQSVEFLGLVSDDPVVARSVMRQVPFYAAYPHSEATYDVADLADRLLHRVPPPRRGGWGAFVKRLVENWPREMNQDPI</sequence>
<evidence type="ECO:0000256" key="1">
    <source>
        <dbReference type="ARBA" id="ARBA00022741"/>
    </source>
</evidence>
<keyword evidence="1 3" id="KW-0547">Nucleotide-binding</keyword>
<dbReference type="SUPFAM" id="SSF52540">
    <property type="entry name" value="P-loop containing nucleoside triphosphate hydrolases"/>
    <property type="match status" value="1"/>
</dbReference>
<dbReference type="AlphaFoldDB" id="A0A2T2WMB2"/>
<protein>
    <submittedName>
        <fullName evidence="4">MinD/ParA family protein</fullName>
    </submittedName>
</protein>
<dbReference type="Proteomes" id="UP000241848">
    <property type="component" value="Unassembled WGS sequence"/>
</dbReference>
<keyword evidence="2 3" id="KW-0067">ATP-binding</keyword>
<reference evidence="4 5" key="1">
    <citation type="journal article" date="2014" name="BMC Genomics">
        <title>Comparison of environmental and isolate Sulfobacillus genomes reveals diverse carbon, sulfur, nitrogen, and hydrogen metabolisms.</title>
        <authorList>
            <person name="Justice N.B."/>
            <person name="Norman A."/>
            <person name="Brown C.T."/>
            <person name="Singh A."/>
            <person name="Thomas B.C."/>
            <person name="Banfield J.F."/>
        </authorList>
    </citation>
    <scope>NUCLEOTIDE SEQUENCE [LARGE SCALE GENOMIC DNA]</scope>
    <source>
        <strain evidence="4">AMDSBA3</strain>
    </source>
</reference>
<dbReference type="PANTHER" id="PTHR43384">
    <property type="entry name" value="SEPTUM SITE-DETERMINING PROTEIN MIND HOMOLOG, CHLOROPLASTIC-RELATED"/>
    <property type="match status" value="1"/>
</dbReference>
<dbReference type="EMBL" id="PXYV01000006">
    <property type="protein sequence ID" value="PSR23363.1"/>
    <property type="molecule type" value="Genomic_DNA"/>
</dbReference>
<gene>
    <name evidence="4" type="ORF">C7B45_03355</name>
</gene>
<comment type="caution">
    <text evidence="4">The sequence shown here is derived from an EMBL/GenBank/DDBJ whole genome shotgun (WGS) entry which is preliminary data.</text>
</comment>
<feature type="binding site" evidence="3">
    <location>
        <begin position="40"/>
        <end position="47"/>
    </location>
    <ligand>
        <name>ATP</name>
        <dbReference type="ChEBI" id="CHEBI:30616"/>
    </ligand>
</feature>
<dbReference type="InterPro" id="IPR025501">
    <property type="entry name" value="MinD_FleN"/>
</dbReference>
<dbReference type="GO" id="GO:0005829">
    <property type="term" value="C:cytosol"/>
    <property type="evidence" value="ECO:0007669"/>
    <property type="project" value="TreeGrafter"/>
</dbReference>